<proteinExistence type="predicted"/>
<comment type="caution">
    <text evidence="2">The sequence shown here is derived from an EMBL/GenBank/DDBJ whole genome shotgun (WGS) entry which is preliminary data.</text>
</comment>
<dbReference type="OrthoDB" id="2505895at2759"/>
<dbReference type="AlphaFoldDB" id="A0A448WW59"/>
<dbReference type="Proteomes" id="UP000784294">
    <property type="component" value="Unassembled WGS sequence"/>
</dbReference>
<dbReference type="Gene3D" id="4.10.270.10">
    <property type="entry name" value="Myosin, subunit A"/>
    <property type="match status" value="1"/>
</dbReference>
<dbReference type="EMBL" id="CAAALY010052400">
    <property type="protein sequence ID" value="VEL21652.1"/>
    <property type="molecule type" value="Genomic_DNA"/>
</dbReference>
<feature type="region of interest" description="Disordered" evidence="1">
    <location>
        <begin position="43"/>
        <end position="68"/>
    </location>
</feature>
<sequence length="68" mass="7523">MSRNAAVECIQRNAEAWLELIQWPWWQVFLTLRQIARAARSQTEAAAGDRSSAALGQPVSRPALEASS</sequence>
<reference evidence="2" key="1">
    <citation type="submission" date="2018-11" db="EMBL/GenBank/DDBJ databases">
        <authorList>
            <consortium name="Pathogen Informatics"/>
        </authorList>
    </citation>
    <scope>NUCLEOTIDE SEQUENCE</scope>
</reference>
<evidence type="ECO:0000256" key="1">
    <source>
        <dbReference type="SAM" id="MobiDB-lite"/>
    </source>
</evidence>
<feature type="non-terminal residue" evidence="2">
    <location>
        <position position="1"/>
    </location>
</feature>
<keyword evidence="3" id="KW-1185">Reference proteome</keyword>
<accession>A0A448WW59</accession>
<gene>
    <name evidence="2" type="ORF">PXEA_LOCUS15092</name>
</gene>
<evidence type="ECO:0000313" key="3">
    <source>
        <dbReference type="Proteomes" id="UP000784294"/>
    </source>
</evidence>
<evidence type="ECO:0000313" key="2">
    <source>
        <dbReference type="EMBL" id="VEL21652.1"/>
    </source>
</evidence>
<name>A0A448WW59_9PLAT</name>
<organism evidence="2 3">
    <name type="scientific">Protopolystoma xenopodis</name>
    <dbReference type="NCBI Taxonomy" id="117903"/>
    <lineage>
        <taxon>Eukaryota</taxon>
        <taxon>Metazoa</taxon>
        <taxon>Spiralia</taxon>
        <taxon>Lophotrochozoa</taxon>
        <taxon>Platyhelminthes</taxon>
        <taxon>Monogenea</taxon>
        <taxon>Polyopisthocotylea</taxon>
        <taxon>Polystomatidea</taxon>
        <taxon>Polystomatidae</taxon>
        <taxon>Protopolystoma</taxon>
    </lineage>
</organism>
<protein>
    <submittedName>
        <fullName evidence="2">Uncharacterized protein</fullName>
    </submittedName>
</protein>